<keyword evidence="1" id="KW-0732">Signal</keyword>
<evidence type="ECO:0000256" key="1">
    <source>
        <dbReference type="SAM" id="SignalP"/>
    </source>
</evidence>
<reference evidence="2 3" key="1">
    <citation type="submission" date="2019-01" db="EMBL/GenBank/DDBJ databases">
        <title>Cytophagaceae bacterium strain CAR-16.</title>
        <authorList>
            <person name="Chen W.-M."/>
        </authorList>
    </citation>
    <scope>NUCLEOTIDE SEQUENCE [LARGE SCALE GENOMIC DNA]</scope>
    <source>
        <strain evidence="2 3">CAR-16</strain>
    </source>
</reference>
<evidence type="ECO:0000313" key="3">
    <source>
        <dbReference type="Proteomes" id="UP000289455"/>
    </source>
</evidence>
<gene>
    <name evidence="2" type="ORF">ESB04_11435</name>
</gene>
<accession>A0A4Q1BX84</accession>
<feature type="chain" id="PRO_5020780781" evidence="1">
    <location>
        <begin position="25"/>
        <end position="219"/>
    </location>
</feature>
<name>A0A4Q1BX84_9BACT</name>
<dbReference type="RefSeq" id="WP_129027886.1">
    <property type="nucleotide sequence ID" value="NZ_SDHY01000008.1"/>
</dbReference>
<keyword evidence="3" id="KW-1185">Reference proteome</keyword>
<comment type="caution">
    <text evidence="2">The sequence shown here is derived from an EMBL/GenBank/DDBJ whole genome shotgun (WGS) entry which is preliminary data.</text>
</comment>
<organism evidence="2 3">
    <name type="scientific">Aquirufa rosea</name>
    <dbReference type="NCBI Taxonomy" id="2509241"/>
    <lineage>
        <taxon>Bacteria</taxon>
        <taxon>Pseudomonadati</taxon>
        <taxon>Bacteroidota</taxon>
        <taxon>Cytophagia</taxon>
        <taxon>Cytophagales</taxon>
        <taxon>Flectobacillaceae</taxon>
        <taxon>Aquirufa</taxon>
    </lineage>
</organism>
<sequence length="219" mass="25227">MKINILHFVILLSFTFSSNLTVFANQNLEKNKSASDSTKSALLKEVIIISKKISDFQTEKPSRKRHYSFLTKSPHQIGMIFDEKEIIGKKLNYISIYFDKKYTPNYIFQILLFAIGKDSLPSTLLNKGELVFSVNHEGWNKFTIQAKEICIPKDGVAVVVNFFNKSNVYTGETDRIAMGKYSTKRRFIFRPTSQNEWIIFDSFQEGLIGPMIRISVDDE</sequence>
<dbReference type="Proteomes" id="UP000289455">
    <property type="component" value="Unassembled WGS sequence"/>
</dbReference>
<dbReference type="EMBL" id="SDHY01000008">
    <property type="protein sequence ID" value="RXK46773.1"/>
    <property type="molecule type" value="Genomic_DNA"/>
</dbReference>
<dbReference type="AlphaFoldDB" id="A0A4Q1BX84"/>
<feature type="signal peptide" evidence="1">
    <location>
        <begin position="1"/>
        <end position="24"/>
    </location>
</feature>
<dbReference type="OrthoDB" id="960670at2"/>
<evidence type="ECO:0000313" key="2">
    <source>
        <dbReference type="EMBL" id="RXK46773.1"/>
    </source>
</evidence>
<protein>
    <submittedName>
        <fullName evidence="2">Uncharacterized protein</fullName>
    </submittedName>
</protein>
<proteinExistence type="predicted"/>